<feature type="non-terminal residue" evidence="1">
    <location>
        <position position="1"/>
    </location>
</feature>
<protein>
    <submittedName>
        <fullName evidence="1">Tn3 family transposase</fullName>
    </submittedName>
</protein>
<sequence>RALVEPLTDSHRAKLDELLKLKAGSSITWLTWLRQAPLKPNSRHMLEHIERLKTFQLVDLPEGLGRHIHQNRLLKLAREGGQMTPKDLGKFEPQRRYATLAAVVLESTATVIDELVDLHDRILVKLFSGAKHKHQQQFQKQGKAINDKVRLYSRIGQALLEAKES</sequence>
<feature type="non-terminal residue" evidence="1">
    <location>
        <position position="165"/>
    </location>
</feature>
<reference evidence="1" key="1">
    <citation type="submission" date="2023-06" db="EMBL/GenBank/DDBJ databases">
        <title>Deciphering the underlying mechanisms mediating the transmission of blaNDM gene from human to animals in China.</title>
        <authorList>
            <person name="Chen K."/>
            <person name="Chen S."/>
        </authorList>
    </citation>
    <scope>NUCLEOTIDE SEQUENCE</scope>
    <source>
        <strain evidence="1">1199</strain>
    </source>
</reference>
<evidence type="ECO:0000313" key="2">
    <source>
        <dbReference type="Proteomes" id="UP001208624"/>
    </source>
</evidence>
<dbReference type="Proteomes" id="UP001208624">
    <property type="component" value="Unassembled WGS sequence"/>
</dbReference>
<gene>
    <name evidence="1" type="ORF">OFN31_26920</name>
</gene>
<dbReference type="EMBL" id="JAOVKC010000310">
    <property type="protein sequence ID" value="MCV5625290.1"/>
    <property type="molecule type" value="Genomic_DNA"/>
</dbReference>
<accession>A0AAP3A7K5</accession>
<proteinExistence type="predicted"/>
<name>A0AAP3A7K5_ECOLX</name>
<organism evidence="1 2">
    <name type="scientific">Escherichia coli</name>
    <dbReference type="NCBI Taxonomy" id="562"/>
    <lineage>
        <taxon>Bacteria</taxon>
        <taxon>Pseudomonadati</taxon>
        <taxon>Pseudomonadota</taxon>
        <taxon>Gammaproteobacteria</taxon>
        <taxon>Enterobacterales</taxon>
        <taxon>Enterobacteriaceae</taxon>
        <taxon>Escherichia</taxon>
    </lineage>
</organism>
<dbReference type="AlphaFoldDB" id="A0AAP3A7K5"/>
<evidence type="ECO:0000313" key="1">
    <source>
        <dbReference type="EMBL" id="MCV5625290.1"/>
    </source>
</evidence>
<comment type="caution">
    <text evidence="1">The sequence shown here is derived from an EMBL/GenBank/DDBJ whole genome shotgun (WGS) entry which is preliminary data.</text>
</comment>